<protein>
    <submittedName>
        <fullName evidence="1">Uncharacterized protein</fullName>
    </submittedName>
</protein>
<dbReference type="Proteomes" id="UP000765509">
    <property type="component" value="Unassembled WGS sequence"/>
</dbReference>
<proteinExistence type="predicted"/>
<organism evidence="1 2">
    <name type="scientific">Austropuccinia psidii MF-1</name>
    <dbReference type="NCBI Taxonomy" id="1389203"/>
    <lineage>
        <taxon>Eukaryota</taxon>
        <taxon>Fungi</taxon>
        <taxon>Dikarya</taxon>
        <taxon>Basidiomycota</taxon>
        <taxon>Pucciniomycotina</taxon>
        <taxon>Pucciniomycetes</taxon>
        <taxon>Pucciniales</taxon>
        <taxon>Sphaerophragmiaceae</taxon>
        <taxon>Austropuccinia</taxon>
    </lineage>
</organism>
<evidence type="ECO:0000313" key="2">
    <source>
        <dbReference type="Proteomes" id="UP000765509"/>
    </source>
</evidence>
<keyword evidence="2" id="KW-1185">Reference proteome</keyword>
<evidence type="ECO:0000313" key="1">
    <source>
        <dbReference type="EMBL" id="MBW0537191.1"/>
    </source>
</evidence>
<accession>A0A9Q3IBL3</accession>
<name>A0A9Q3IBL3_9BASI</name>
<dbReference type="AlphaFoldDB" id="A0A9Q3IBL3"/>
<gene>
    <name evidence="1" type="ORF">O181_076906</name>
</gene>
<reference evidence="1" key="1">
    <citation type="submission" date="2021-03" db="EMBL/GenBank/DDBJ databases">
        <title>Draft genome sequence of rust myrtle Austropuccinia psidii MF-1, a brazilian biotype.</title>
        <authorList>
            <person name="Quecine M.C."/>
            <person name="Pachon D.M.R."/>
            <person name="Bonatelli M.L."/>
            <person name="Correr F.H."/>
            <person name="Franceschini L.M."/>
            <person name="Leite T.F."/>
            <person name="Margarido G.R.A."/>
            <person name="Almeida C.A."/>
            <person name="Ferrarezi J.A."/>
            <person name="Labate C.A."/>
        </authorList>
    </citation>
    <scope>NUCLEOTIDE SEQUENCE</scope>
    <source>
        <strain evidence="1">MF-1</strain>
    </source>
</reference>
<sequence>MRTLNRHTLRLHISIQEYRGNMTIVNKAGNIDRHAYILIRWTFYKKPDNPNYVNENTEPQIGFEGISITDVGAKFFEEARECYKQDTKFHILTPLLDKD</sequence>
<comment type="caution">
    <text evidence="1">The sequence shown here is derived from an EMBL/GenBank/DDBJ whole genome shotgun (WGS) entry which is preliminary data.</text>
</comment>
<dbReference type="EMBL" id="AVOT02041817">
    <property type="protein sequence ID" value="MBW0537191.1"/>
    <property type="molecule type" value="Genomic_DNA"/>
</dbReference>